<reference evidence="2" key="2">
    <citation type="journal article" date="2008" name="Nucleic Acids Res.">
        <title>The rice annotation project database (RAP-DB): 2008 update.</title>
        <authorList>
            <consortium name="The rice annotation project (RAP)"/>
        </authorList>
    </citation>
    <scope>GENOME REANNOTATION</scope>
    <source>
        <strain evidence="2">cv. Nipponbare</strain>
    </source>
</reference>
<accession>Q8S5R2</accession>
<dbReference type="EMBL" id="AC108883">
    <property type="protein sequence ID" value="AAM08643.1"/>
    <property type="molecule type" value="Genomic_DNA"/>
</dbReference>
<sequence>MDLQKIQMGEVDKAIEENDSVDYQILKNILSEGNDLLETTYKDKKWKYIMMLIITQELEQPGNDIDVYLRSLVEDLKLLWKKEGAMCGRRTNKSNLTYERCSSSPLTIALHLTTYLDNQTRGITKERQTF</sequence>
<dbReference type="AlphaFoldDB" id="Q8S5R2"/>
<reference evidence="2" key="1">
    <citation type="journal article" date="2005" name="Nature">
        <title>The map-based sequence of the rice genome.</title>
        <authorList>
            <consortium name="International rice genome sequencing project (IRGSP)"/>
            <person name="Matsumoto T."/>
            <person name="Wu J."/>
            <person name="Kanamori H."/>
            <person name="Katayose Y."/>
            <person name="Fujisawa M."/>
            <person name="Namiki N."/>
            <person name="Mizuno H."/>
            <person name="Yamamoto K."/>
            <person name="Antonio B.A."/>
            <person name="Baba T."/>
            <person name="Sakata K."/>
            <person name="Nagamura Y."/>
            <person name="Aoki H."/>
            <person name="Arikawa K."/>
            <person name="Arita K."/>
            <person name="Bito T."/>
            <person name="Chiden Y."/>
            <person name="Fujitsuka N."/>
            <person name="Fukunaka R."/>
            <person name="Hamada M."/>
            <person name="Harada C."/>
            <person name="Hayashi A."/>
            <person name="Hijishita S."/>
            <person name="Honda M."/>
            <person name="Hosokawa S."/>
            <person name="Ichikawa Y."/>
            <person name="Idonuma A."/>
            <person name="Iijima M."/>
            <person name="Ikeda M."/>
            <person name="Ikeno M."/>
            <person name="Ito K."/>
            <person name="Ito S."/>
            <person name="Ito T."/>
            <person name="Ito Y."/>
            <person name="Ito Y."/>
            <person name="Iwabuchi A."/>
            <person name="Kamiya K."/>
            <person name="Karasawa W."/>
            <person name="Kurita K."/>
            <person name="Katagiri S."/>
            <person name="Kikuta A."/>
            <person name="Kobayashi H."/>
            <person name="Kobayashi N."/>
            <person name="Machita K."/>
            <person name="Maehara T."/>
            <person name="Masukawa M."/>
            <person name="Mizubayashi T."/>
            <person name="Mukai Y."/>
            <person name="Nagasaki H."/>
            <person name="Nagata Y."/>
            <person name="Naito S."/>
            <person name="Nakashima M."/>
            <person name="Nakama Y."/>
            <person name="Nakamichi Y."/>
            <person name="Nakamura M."/>
            <person name="Meguro A."/>
            <person name="Negishi M."/>
            <person name="Ohta I."/>
            <person name="Ohta T."/>
            <person name="Okamoto M."/>
            <person name="Ono N."/>
            <person name="Saji S."/>
            <person name="Sakaguchi M."/>
            <person name="Sakai K."/>
            <person name="Shibata M."/>
            <person name="Shimokawa T."/>
            <person name="Song J."/>
            <person name="Takazaki Y."/>
            <person name="Terasawa K."/>
            <person name="Tsugane M."/>
            <person name="Tsuji K."/>
            <person name="Ueda S."/>
            <person name="Waki K."/>
            <person name="Yamagata H."/>
            <person name="Yamamoto M."/>
            <person name="Yamamoto S."/>
            <person name="Yamane H."/>
            <person name="Yoshiki S."/>
            <person name="Yoshihara R."/>
            <person name="Yukawa K."/>
            <person name="Zhong H."/>
            <person name="Yano M."/>
            <person name="Yuan Q."/>
            <person name="Ouyang S."/>
            <person name="Liu J."/>
            <person name="Jones K.M."/>
            <person name="Gansberger K."/>
            <person name="Moffat K."/>
            <person name="Hill J."/>
            <person name="Bera J."/>
            <person name="Fadrosh D."/>
            <person name="Jin S."/>
            <person name="Johri S."/>
            <person name="Kim M."/>
            <person name="Overton L."/>
            <person name="Reardon M."/>
            <person name="Tsitrin T."/>
            <person name="Vuong H."/>
            <person name="Weaver B."/>
            <person name="Ciecko A."/>
            <person name="Tallon L."/>
            <person name="Jackson J."/>
            <person name="Pai G."/>
            <person name="Aken S.V."/>
            <person name="Utterback T."/>
            <person name="Reidmuller S."/>
            <person name="Feldblyum T."/>
            <person name="Hsiao J."/>
            <person name="Zismann V."/>
            <person name="Iobst S."/>
            <person name="de Vazeille A.R."/>
            <person name="Buell C.R."/>
            <person name="Ying K."/>
            <person name="Li Y."/>
            <person name="Lu T."/>
            <person name="Huang Y."/>
            <person name="Zhao Q."/>
            <person name="Feng Q."/>
            <person name="Zhang L."/>
            <person name="Zhu J."/>
            <person name="Weng Q."/>
            <person name="Mu J."/>
            <person name="Lu Y."/>
            <person name="Fan D."/>
            <person name="Liu Y."/>
            <person name="Guan J."/>
            <person name="Zhang Y."/>
            <person name="Yu S."/>
            <person name="Liu X."/>
            <person name="Zhang Y."/>
            <person name="Hong G."/>
            <person name="Han B."/>
            <person name="Choisne N."/>
            <person name="Demange N."/>
            <person name="Orjeda G."/>
            <person name="Samain S."/>
            <person name="Cattolico L."/>
            <person name="Pelletier E."/>
            <person name="Couloux A."/>
            <person name="Segurens B."/>
            <person name="Wincker P."/>
            <person name="D'Hont A."/>
            <person name="Scarpelli C."/>
            <person name="Weissenbach J."/>
            <person name="Salanoubat M."/>
            <person name="Quetier F."/>
            <person name="Yu Y."/>
            <person name="Kim H.R."/>
            <person name="Rambo T."/>
            <person name="Currie J."/>
            <person name="Collura K."/>
            <person name="Luo M."/>
            <person name="Yang T."/>
            <person name="Ammiraju J.S.S."/>
            <person name="Engler F."/>
            <person name="Soderlund C."/>
            <person name="Wing R.A."/>
            <person name="Palmer L.E."/>
            <person name="de la Bastide M."/>
            <person name="Spiegel L."/>
            <person name="Nascimento L."/>
            <person name="Zutavern T."/>
            <person name="O'Shaughnessy A."/>
            <person name="Dike S."/>
            <person name="Dedhia N."/>
            <person name="Preston R."/>
            <person name="Balija V."/>
            <person name="McCombie W.R."/>
            <person name="Chow T."/>
            <person name="Chen H."/>
            <person name="Chung M."/>
            <person name="Chen C."/>
            <person name="Shaw J."/>
            <person name="Wu H."/>
            <person name="Hsiao K."/>
            <person name="Chao Y."/>
            <person name="Chu M."/>
            <person name="Cheng C."/>
            <person name="Hour A."/>
            <person name="Lee P."/>
            <person name="Lin S."/>
            <person name="Lin Y."/>
            <person name="Liou J."/>
            <person name="Liu S."/>
            <person name="Hsing Y."/>
            <person name="Raghuvanshi S."/>
            <person name="Mohanty A."/>
            <person name="Bharti A.K."/>
            <person name="Gaur A."/>
            <person name="Gupta V."/>
            <person name="Kumar D."/>
            <person name="Ravi V."/>
            <person name="Vij S."/>
            <person name="Kapur A."/>
            <person name="Khurana P."/>
            <person name="Khurana P."/>
            <person name="Khurana J.P."/>
            <person name="Tyagi A.K."/>
            <person name="Gaikwad K."/>
            <person name="Singh A."/>
            <person name="Dalal V."/>
            <person name="Srivastava S."/>
            <person name="Dixit A."/>
            <person name="Pal A.K."/>
            <person name="Ghazi I.A."/>
            <person name="Yadav M."/>
            <person name="Pandit A."/>
            <person name="Bhargava A."/>
            <person name="Sureshbabu K."/>
            <person name="Batra K."/>
            <person name="Sharma T.R."/>
            <person name="Mohapatra T."/>
            <person name="Singh N.K."/>
            <person name="Messing J."/>
            <person name="Nelson A.B."/>
            <person name="Fuks G."/>
            <person name="Kavchok S."/>
            <person name="Keizer G."/>
            <person name="Linton E."/>
            <person name="Llaca V."/>
            <person name="Song R."/>
            <person name="Tanyolac B."/>
            <person name="Young S."/>
            <person name="Ho-Il K."/>
            <person name="Hahn J.H."/>
            <person name="Sangsakoo G."/>
            <person name="Vanavichit A."/>
            <person name="de Mattos Luiz.A.T."/>
            <person name="Zimmer P.D."/>
            <person name="Malone G."/>
            <person name="Dellagostin O."/>
            <person name="de Oliveira A.C."/>
            <person name="Bevan M."/>
            <person name="Bancroft I."/>
            <person name="Minx P."/>
            <person name="Cordum H."/>
            <person name="Wilson R."/>
            <person name="Cheng Z."/>
            <person name="Jin W."/>
            <person name="Jiang J."/>
            <person name="Leong S.A."/>
            <person name="Iwama H."/>
            <person name="Gojobori T."/>
            <person name="Itoh T."/>
            <person name="Niimura Y."/>
            <person name="Fujii Y."/>
            <person name="Habara T."/>
            <person name="Sakai H."/>
            <person name="Sato Y."/>
            <person name="Wilson G."/>
            <person name="Kumar K."/>
            <person name="McCouch S."/>
            <person name="Juretic N."/>
            <person name="Hoen D."/>
            <person name="Wright S."/>
            <person name="Bruskiewich R."/>
            <person name="Bureau T."/>
            <person name="Miyao A."/>
            <person name="Hirochika H."/>
            <person name="Nishikawa T."/>
            <person name="Kadowaki K."/>
            <person name="Sugiura M."/>
            <person name="Burr B."/>
            <person name="Sasaki T."/>
        </authorList>
    </citation>
    <scope>NUCLEOTIDE SEQUENCE [LARGE SCALE GENOMIC DNA]</scope>
    <source>
        <strain evidence="2">cv. Nipponbare</strain>
    </source>
</reference>
<organism evidence="1 2">
    <name type="scientific">Oryza sativa subsp. japonica</name>
    <name type="common">Rice</name>
    <dbReference type="NCBI Taxonomy" id="39947"/>
    <lineage>
        <taxon>Eukaryota</taxon>
        <taxon>Viridiplantae</taxon>
        <taxon>Streptophyta</taxon>
        <taxon>Embryophyta</taxon>
        <taxon>Tracheophyta</taxon>
        <taxon>Spermatophyta</taxon>
        <taxon>Magnoliopsida</taxon>
        <taxon>Liliopsida</taxon>
        <taxon>Poales</taxon>
        <taxon>Poaceae</taxon>
        <taxon>BOP clade</taxon>
        <taxon>Oryzoideae</taxon>
        <taxon>Oryzeae</taxon>
        <taxon>Oryzinae</taxon>
        <taxon>Oryza</taxon>
        <taxon>Oryza sativa</taxon>
    </lineage>
</organism>
<dbReference type="Pfam" id="PF02992">
    <property type="entry name" value="Transposase_21"/>
    <property type="match status" value="1"/>
</dbReference>
<evidence type="ECO:0000313" key="1">
    <source>
        <dbReference type="EMBL" id="AAM08643.1"/>
    </source>
</evidence>
<protein>
    <submittedName>
        <fullName evidence="1">TNP2 transposase</fullName>
    </submittedName>
</protein>
<dbReference type="Proteomes" id="UP000000763">
    <property type="component" value="Chromosome 10"/>
</dbReference>
<name>Q8S5R2_ORYSJ</name>
<proteinExistence type="predicted"/>
<dbReference type="InterPro" id="IPR004242">
    <property type="entry name" value="Transposase_21"/>
</dbReference>
<evidence type="ECO:0000313" key="2">
    <source>
        <dbReference type="Proteomes" id="UP000000763"/>
    </source>
</evidence>
<gene>
    <name evidence="1" type="primary">OJ1136E01.17</name>
</gene>